<sequence length="294" mass="33657">MFRCKKRTKIFLYIATAFITIELLYYYYSRSDFSNIDSNEVLARWYNYTPDSLNGPAVAMDNPQLLNKITKHFLIPPVDPANHPYSLSHANVKDPSMGQSDKVKSILDNKTNGFFIEVGALDGETRSNTLYFERYLNWTGLLIEPDPLNFAEMLRKNRRAWLSPCCVSINPYPEIVQFEQNKNMGKIVGTGVNNDKKESTSTVDVQCFPLYSYLLALNRTRIDYFSLDVEGAELAVLKTIPFQALDIQTLSVEFIHVPGGKDAISDFMFSQGYIVHSEVTHHDWLANDFIFMKV</sequence>
<accession>A0A8I6SDD8</accession>
<dbReference type="KEGG" id="clec:106673783"/>
<evidence type="ECO:0000259" key="2">
    <source>
        <dbReference type="Pfam" id="PF05050"/>
    </source>
</evidence>
<dbReference type="InterPro" id="IPR053202">
    <property type="entry name" value="EGF_Rcpt_Signaling_Reg"/>
</dbReference>
<feature type="transmembrane region" description="Helical" evidence="1">
    <location>
        <begin position="10"/>
        <end position="28"/>
    </location>
</feature>
<dbReference type="InterPro" id="IPR006342">
    <property type="entry name" value="FkbM_mtfrase"/>
</dbReference>
<feature type="domain" description="Methyltransferase FkbM" evidence="2">
    <location>
        <begin position="117"/>
        <end position="274"/>
    </location>
</feature>
<organism evidence="3 4">
    <name type="scientific">Cimex lectularius</name>
    <name type="common">Bed bug</name>
    <name type="synonym">Acanthia lectularia</name>
    <dbReference type="NCBI Taxonomy" id="79782"/>
    <lineage>
        <taxon>Eukaryota</taxon>
        <taxon>Metazoa</taxon>
        <taxon>Ecdysozoa</taxon>
        <taxon>Arthropoda</taxon>
        <taxon>Hexapoda</taxon>
        <taxon>Insecta</taxon>
        <taxon>Pterygota</taxon>
        <taxon>Neoptera</taxon>
        <taxon>Paraneoptera</taxon>
        <taxon>Hemiptera</taxon>
        <taxon>Heteroptera</taxon>
        <taxon>Panheteroptera</taxon>
        <taxon>Cimicomorpha</taxon>
        <taxon>Cimicidae</taxon>
        <taxon>Cimex</taxon>
    </lineage>
</organism>
<dbReference type="OMA" id="RIMHAAS"/>
<dbReference type="GeneID" id="106673783"/>
<dbReference type="InterPro" id="IPR029063">
    <property type="entry name" value="SAM-dependent_MTases_sf"/>
</dbReference>
<keyword evidence="4" id="KW-1185">Reference proteome</keyword>
<reference evidence="3" key="1">
    <citation type="submission" date="2022-01" db="UniProtKB">
        <authorList>
            <consortium name="EnsemblMetazoa"/>
        </authorList>
    </citation>
    <scope>IDENTIFICATION</scope>
</reference>
<dbReference type="RefSeq" id="XP_014261527.1">
    <property type="nucleotide sequence ID" value="XM_014406041.2"/>
</dbReference>
<protein>
    <recommendedName>
        <fullName evidence="2">Methyltransferase FkbM domain-containing protein</fullName>
    </recommendedName>
</protein>
<name>A0A8I6SDD8_CIMLE</name>
<evidence type="ECO:0000313" key="3">
    <source>
        <dbReference type="EnsemblMetazoa" id="XP_014261527.1"/>
    </source>
</evidence>
<dbReference type="Gene3D" id="3.40.50.150">
    <property type="entry name" value="Vaccinia Virus protein VP39"/>
    <property type="match status" value="1"/>
</dbReference>
<keyword evidence="1" id="KW-0812">Transmembrane</keyword>
<dbReference type="EnsemblMetazoa" id="XM_014406041.2">
    <property type="protein sequence ID" value="XP_014261527.1"/>
    <property type="gene ID" value="LOC106673783"/>
</dbReference>
<dbReference type="Pfam" id="PF05050">
    <property type="entry name" value="Methyltransf_21"/>
    <property type="match status" value="1"/>
</dbReference>
<proteinExistence type="predicted"/>
<dbReference type="GO" id="GO:0031902">
    <property type="term" value="C:late endosome membrane"/>
    <property type="evidence" value="ECO:0007669"/>
    <property type="project" value="TreeGrafter"/>
</dbReference>
<evidence type="ECO:0000313" key="4">
    <source>
        <dbReference type="Proteomes" id="UP000494040"/>
    </source>
</evidence>
<dbReference type="GO" id="GO:0016197">
    <property type="term" value="P:endosomal transport"/>
    <property type="evidence" value="ECO:0007669"/>
    <property type="project" value="TreeGrafter"/>
</dbReference>
<dbReference type="GO" id="GO:0005886">
    <property type="term" value="C:plasma membrane"/>
    <property type="evidence" value="ECO:0007669"/>
    <property type="project" value="TreeGrafter"/>
</dbReference>
<dbReference type="GO" id="GO:0006888">
    <property type="term" value="P:endoplasmic reticulum to Golgi vesicle-mediated transport"/>
    <property type="evidence" value="ECO:0007669"/>
    <property type="project" value="TreeGrafter"/>
</dbReference>
<dbReference type="SUPFAM" id="SSF53335">
    <property type="entry name" value="S-adenosyl-L-methionine-dependent methyltransferases"/>
    <property type="match status" value="1"/>
</dbReference>
<dbReference type="GO" id="GO:0005789">
    <property type="term" value="C:endoplasmic reticulum membrane"/>
    <property type="evidence" value="ECO:0007669"/>
    <property type="project" value="TreeGrafter"/>
</dbReference>
<dbReference type="AlphaFoldDB" id="A0A8I6SDD8"/>
<dbReference type="OrthoDB" id="6357215at2759"/>
<dbReference type="Proteomes" id="UP000494040">
    <property type="component" value="Unassembled WGS sequence"/>
</dbReference>
<dbReference type="PANTHER" id="PTHR34009:SF2">
    <property type="entry name" value="PROTEIN STAR"/>
    <property type="match status" value="1"/>
</dbReference>
<evidence type="ECO:0000256" key="1">
    <source>
        <dbReference type="SAM" id="Phobius"/>
    </source>
</evidence>
<keyword evidence="1" id="KW-1133">Transmembrane helix</keyword>
<keyword evidence="1" id="KW-0472">Membrane</keyword>
<dbReference type="GO" id="GO:0005794">
    <property type="term" value="C:Golgi apparatus"/>
    <property type="evidence" value="ECO:0007669"/>
    <property type="project" value="TreeGrafter"/>
</dbReference>
<dbReference type="PANTHER" id="PTHR34009">
    <property type="entry name" value="PROTEIN STAR"/>
    <property type="match status" value="1"/>
</dbReference>